<evidence type="ECO:0000256" key="4">
    <source>
        <dbReference type="ARBA" id="ARBA00022692"/>
    </source>
</evidence>
<feature type="transmembrane region" description="Helical" evidence="12">
    <location>
        <begin position="245"/>
        <end position="263"/>
    </location>
</feature>
<evidence type="ECO:0000256" key="11">
    <source>
        <dbReference type="ARBA" id="ARBA00023136"/>
    </source>
</evidence>
<dbReference type="Gene3D" id="3.40.1110.10">
    <property type="entry name" value="Calcium-transporting ATPase, cytoplasmic domain N"/>
    <property type="match status" value="1"/>
</dbReference>
<dbReference type="GO" id="GO:0016887">
    <property type="term" value="F:ATP hydrolysis activity"/>
    <property type="evidence" value="ECO:0007669"/>
    <property type="project" value="InterPro"/>
</dbReference>
<evidence type="ECO:0000256" key="3">
    <source>
        <dbReference type="ARBA" id="ARBA00022553"/>
    </source>
</evidence>
<dbReference type="InterPro" id="IPR044492">
    <property type="entry name" value="P_typ_ATPase_HD_dom"/>
</dbReference>
<keyword evidence="4 12" id="KW-0812">Transmembrane</keyword>
<dbReference type="GO" id="GO:0008553">
    <property type="term" value="F:P-type proton-exporting transporter activity"/>
    <property type="evidence" value="ECO:0007669"/>
    <property type="project" value="InterPro"/>
</dbReference>
<keyword evidence="11 12" id="KW-0472">Membrane</keyword>
<dbReference type="GO" id="GO:0046872">
    <property type="term" value="F:metal ion binding"/>
    <property type="evidence" value="ECO:0007669"/>
    <property type="project" value="UniProtKB-KW"/>
</dbReference>
<dbReference type="GO" id="GO:0016020">
    <property type="term" value="C:membrane"/>
    <property type="evidence" value="ECO:0007669"/>
    <property type="project" value="UniProtKB-SubCell"/>
</dbReference>
<dbReference type="InterPro" id="IPR023298">
    <property type="entry name" value="ATPase_P-typ_TM_dom_sf"/>
</dbReference>
<dbReference type="EMBL" id="CP037421">
    <property type="protein sequence ID" value="QDT28226.1"/>
    <property type="molecule type" value="Genomic_DNA"/>
</dbReference>
<feature type="transmembrane region" description="Helical" evidence="12">
    <location>
        <begin position="642"/>
        <end position="665"/>
    </location>
</feature>
<sequence length="860" mass="94067">MMSTAPPASHNPSDSTQDLEKATLDAVYQQLQTSPQGLTSAEAQTRLAQYGRNELEDKQLSDLQKFLRYFWGPIPWMIEAAALLSALIGHWPDFGIIMGLLVYNAVSGFWQERKASNALAALKAGMAPKARVLRDGKFSAIDAALVVPGDVIRVKLGEVLAADVRFIEGDYISIDQAALTGESLPVSKKVGDSGYSGSIAKKGEMTAVVIGTGNNTFFGRTASLVAAAGAGSSHSQKAVSQIGDFLIFLSMSLAFVLMGVEFYRQVVLRDDWHLEELVDILRMVLVLLIASIPVAMPTVITVTNALGALALSRKKAIVSRLEAIEELAGVDILCSDKTGTLTKNQLSLGEPILFETNDAQELIRGGALASKRDDDDPIDEAVIAGLKQPDVLDQYQLQKFVPFDPVSKRTEATVVDAQGTTWKFTKGAPQVILELSHLDPETQKRGEQSVLDLASRGMRALGVAQSSDDGNNWKFLGILSLMDPPRDDSKETIQRAKDHGLGVKMITGDDVAIGNEISGQLGMGNHLQAASDLFTKEMDMSHLPESITACVERADGFGRVFPEHKYGIVKALQDRGHVVAMTGDGVNDAPALKQADCGVAVSGATDAARAAADLILTEPGLSTIVDAIDEARKIFERIINYVLFRVTMTLDIMFVVVLSTIIFGFSPLTPVMIVFLALMDDVPIMTIAYDNTLLPPKPVRWNMRRLLLISSFMGLLSIVQTFGLLLIGEEWMGNHDWLSWIHVTRDHLQTVTFLQIVAGGHLLLFVMRSRGPFFMPPWPALPLFSAIVGTQILAVLMCGFGWFVTPIHWKLIGLVWLYMLAWMVVLDLVKQVIYHKISNHDNGRPPWYRTFLKSRSTGRK</sequence>
<evidence type="ECO:0000256" key="12">
    <source>
        <dbReference type="SAM" id="Phobius"/>
    </source>
</evidence>
<comment type="similarity">
    <text evidence="2">Belongs to the cation transport ATPase (P-type) (TC 3.A.3) family. Type IIIA subfamily.</text>
</comment>
<comment type="subcellular location">
    <subcellularLocation>
        <location evidence="1">Membrane</location>
        <topology evidence="1">Multi-pass membrane protein</topology>
    </subcellularLocation>
</comment>
<evidence type="ECO:0000256" key="1">
    <source>
        <dbReference type="ARBA" id="ARBA00004141"/>
    </source>
</evidence>
<dbReference type="PANTHER" id="PTHR42861">
    <property type="entry name" value="CALCIUM-TRANSPORTING ATPASE"/>
    <property type="match status" value="1"/>
</dbReference>
<dbReference type="InterPro" id="IPR001757">
    <property type="entry name" value="P_typ_ATPase"/>
</dbReference>
<dbReference type="NCBIfam" id="TIGR01647">
    <property type="entry name" value="ATPase-IIIA_H"/>
    <property type="match status" value="1"/>
</dbReference>
<dbReference type="PRINTS" id="PR00119">
    <property type="entry name" value="CATATPASE"/>
</dbReference>
<evidence type="ECO:0000256" key="8">
    <source>
        <dbReference type="ARBA" id="ARBA00022842"/>
    </source>
</evidence>
<keyword evidence="5" id="KW-0479">Metal-binding</keyword>
<dbReference type="InterPro" id="IPR059000">
    <property type="entry name" value="ATPase_P-type_domA"/>
</dbReference>
<dbReference type="Proteomes" id="UP000315647">
    <property type="component" value="Chromosome"/>
</dbReference>
<proteinExistence type="inferred from homology"/>
<dbReference type="SUPFAM" id="SSF56784">
    <property type="entry name" value="HAD-like"/>
    <property type="match status" value="1"/>
</dbReference>
<feature type="transmembrane region" description="Helical" evidence="12">
    <location>
        <begin position="706"/>
        <end position="727"/>
    </location>
</feature>
<dbReference type="RefSeq" id="WP_145450810.1">
    <property type="nucleotide sequence ID" value="NZ_CP037421.1"/>
</dbReference>
<dbReference type="InterPro" id="IPR006534">
    <property type="entry name" value="P-type_ATPase_IIIA"/>
</dbReference>
<protein>
    <submittedName>
        <fullName evidence="14">Calcium-transporting ATPase 1</fullName>
    </submittedName>
</protein>
<reference evidence="14 15" key="1">
    <citation type="submission" date="2019-03" db="EMBL/GenBank/DDBJ databases">
        <title>Deep-cultivation of Planctomycetes and their phenomic and genomic characterization uncovers novel biology.</title>
        <authorList>
            <person name="Wiegand S."/>
            <person name="Jogler M."/>
            <person name="Boedeker C."/>
            <person name="Pinto D."/>
            <person name="Vollmers J."/>
            <person name="Rivas-Marin E."/>
            <person name="Kohn T."/>
            <person name="Peeters S.H."/>
            <person name="Heuer A."/>
            <person name="Rast P."/>
            <person name="Oberbeckmann S."/>
            <person name="Bunk B."/>
            <person name="Jeske O."/>
            <person name="Meyerdierks A."/>
            <person name="Storesund J.E."/>
            <person name="Kallscheuer N."/>
            <person name="Luecker S."/>
            <person name="Lage O.M."/>
            <person name="Pohl T."/>
            <person name="Merkel B.J."/>
            <person name="Hornburger P."/>
            <person name="Mueller R.-W."/>
            <person name="Bruemmer F."/>
            <person name="Labrenz M."/>
            <person name="Spormann A.M."/>
            <person name="Op den Camp H."/>
            <person name="Overmann J."/>
            <person name="Amann R."/>
            <person name="Jetten M.S.M."/>
            <person name="Mascher T."/>
            <person name="Medema M.H."/>
            <person name="Devos D.P."/>
            <person name="Kaster A.-K."/>
            <person name="Ovreas L."/>
            <person name="Rohde M."/>
            <person name="Galperin M.Y."/>
            <person name="Jogler C."/>
        </authorList>
    </citation>
    <scope>NUCLEOTIDE SEQUENCE [LARGE SCALE GENOMIC DNA]</scope>
    <source>
        <strain evidence="14 15">Enr10</strain>
    </source>
</reference>
<dbReference type="Gene3D" id="2.70.150.10">
    <property type="entry name" value="Calcium-transporting ATPase, cytoplasmic transduction domain A"/>
    <property type="match status" value="1"/>
</dbReference>
<dbReference type="PROSITE" id="PS00154">
    <property type="entry name" value="ATPASE_E1_E2"/>
    <property type="match status" value="1"/>
</dbReference>
<dbReference type="Gene3D" id="3.40.50.1000">
    <property type="entry name" value="HAD superfamily/HAD-like"/>
    <property type="match status" value="1"/>
</dbReference>
<keyword evidence="8" id="KW-0460">Magnesium</keyword>
<dbReference type="InterPro" id="IPR036412">
    <property type="entry name" value="HAD-like_sf"/>
</dbReference>
<gene>
    <name evidence="14" type="ORF">Enr10x_35660</name>
</gene>
<feature type="transmembrane region" description="Helical" evidence="12">
    <location>
        <begin position="778"/>
        <end position="803"/>
    </location>
</feature>
<dbReference type="FunFam" id="2.70.150.10:FF:000042">
    <property type="entry name" value="Plasma membrane ATPase"/>
    <property type="match status" value="1"/>
</dbReference>
<feature type="domain" description="Cation-transporting P-type ATPase N-terminal" evidence="13">
    <location>
        <begin position="18"/>
        <end position="90"/>
    </location>
</feature>
<dbReference type="InterPro" id="IPR018303">
    <property type="entry name" value="ATPase_P-typ_P_site"/>
</dbReference>
<name>A0A517Q9C0_9PLAN</name>
<keyword evidence="15" id="KW-1185">Reference proteome</keyword>
<keyword evidence="7" id="KW-0067">ATP-binding</keyword>
<dbReference type="GO" id="GO:0120029">
    <property type="term" value="P:proton export across plasma membrane"/>
    <property type="evidence" value="ECO:0007669"/>
    <property type="project" value="InterPro"/>
</dbReference>
<keyword evidence="3" id="KW-0597">Phosphoprotein</keyword>
<dbReference type="InterPro" id="IPR023299">
    <property type="entry name" value="ATPase_P-typ_cyto_dom_N"/>
</dbReference>
<dbReference type="InterPro" id="IPR023214">
    <property type="entry name" value="HAD_sf"/>
</dbReference>
<dbReference type="InterPro" id="IPR004014">
    <property type="entry name" value="ATPase_P-typ_cation-transptr_N"/>
</dbReference>
<evidence type="ECO:0000256" key="9">
    <source>
        <dbReference type="ARBA" id="ARBA00022967"/>
    </source>
</evidence>
<evidence type="ECO:0000313" key="14">
    <source>
        <dbReference type="EMBL" id="QDT28226.1"/>
    </source>
</evidence>
<dbReference type="Pfam" id="PF00702">
    <property type="entry name" value="Hydrolase"/>
    <property type="match status" value="1"/>
</dbReference>
<dbReference type="FunFam" id="3.40.1110.10:FF:000005">
    <property type="entry name" value="Plasma membrane ATPase"/>
    <property type="match status" value="1"/>
</dbReference>
<dbReference type="CDD" id="cd02076">
    <property type="entry name" value="P-type_ATPase_H"/>
    <property type="match status" value="1"/>
</dbReference>
<dbReference type="SFLD" id="SFLDG00002">
    <property type="entry name" value="C1.7:_P-type_atpase_like"/>
    <property type="match status" value="1"/>
</dbReference>
<dbReference type="SFLD" id="SFLDS00003">
    <property type="entry name" value="Haloacid_Dehalogenase"/>
    <property type="match status" value="1"/>
</dbReference>
<evidence type="ECO:0000256" key="7">
    <source>
        <dbReference type="ARBA" id="ARBA00022840"/>
    </source>
</evidence>
<feature type="transmembrane region" description="Helical" evidence="12">
    <location>
        <begin position="747"/>
        <end position="766"/>
    </location>
</feature>
<dbReference type="Pfam" id="PF00690">
    <property type="entry name" value="Cation_ATPase_N"/>
    <property type="match status" value="1"/>
</dbReference>
<dbReference type="SFLD" id="SFLDF00027">
    <property type="entry name" value="p-type_atpase"/>
    <property type="match status" value="1"/>
</dbReference>
<dbReference type="SUPFAM" id="SSF81665">
    <property type="entry name" value="Calcium ATPase, transmembrane domain M"/>
    <property type="match status" value="1"/>
</dbReference>
<evidence type="ECO:0000256" key="2">
    <source>
        <dbReference type="ARBA" id="ARBA00008804"/>
    </source>
</evidence>
<dbReference type="GO" id="GO:0005524">
    <property type="term" value="F:ATP binding"/>
    <property type="evidence" value="ECO:0007669"/>
    <property type="project" value="UniProtKB-KW"/>
</dbReference>
<keyword evidence="10 12" id="KW-1133">Transmembrane helix</keyword>
<feature type="transmembrane region" description="Helical" evidence="12">
    <location>
        <begin position="809"/>
        <end position="829"/>
    </location>
</feature>
<dbReference type="FunFam" id="3.40.50.1000:FF:000211">
    <property type="entry name" value="Plasma membrane ATPase"/>
    <property type="match status" value="1"/>
</dbReference>
<dbReference type="SMART" id="SM00831">
    <property type="entry name" value="Cation_ATPase_N"/>
    <property type="match status" value="1"/>
</dbReference>
<dbReference type="Gene3D" id="1.20.1110.10">
    <property type="entry name" value="Calcium-transporting ATPase, transmembrane domain"/>
    <property type="match status" value="1"/>
</dbReference>
<dbReference type="AlphaFoldDB" id="A0A517Q9C0"/>
<dbReference type="PRINTS" id="PR00120">
    <property type="entry name" value="HATPASE"/>
</dbReference>
<organism evidence="14 15">
    <name type="scientific">Gimesia panareensis</name>
    <dbReference type="NCBI Taxonomy" id="2527978"/>
    <lineage>
        <taxon>Bacteria</taxon>
        <taxon>Pseudomonadati</taxon>
        <taxon>Planctomycetota</taxon>
        <taxon>Planctomycetia</taxon>
        <taxon>Planctomycetales</taxon>
        <taxon>Planctomycetaceae</taxon>
        <taxon>Gimesia</taxon>
    </lineage>
</organism>
<dbReference type="SUPFAM" id="SSF81653">
    <property type="entry name" value="Calcium ATPase, transduction domain A"/>
    <property type="match status" value="1"/>
</dbReference>
<keyword evidence="9" id="KW-1278">Translocase</keyword>
<dbReference type="Pfam" id="PF00122">
    <property type="entry name" value="E1-E2_ATPase"/>
    <property type="match status" value="1"/>
</dbReference>
<evidence type="ECO:0000256" key="6">
    <source>
        <dbReference type="ARBA" id="ARBA00022741"/>
    </source>
</evidence>
<evidence type="ECO:0000256" key="5">
    <source>
        <dbReference type="ARBA" id="ARBA00022723"/>
    </source>
</evidence>
<dbReference type="NCBIfam" id="TIGR01494">
    <property type="entry name" value="ATPase_P-type"/>
    <property type="match status" value="2"/>
</dbReference>
<accession>A0A517Q9C0</accession>
<feature type="transmembrane region" description="Helical" evidence="12">
    <location>
        <begin position="283"/>
        <end position="311"/>
    </location>
</feature>
<evidence type="ECO:0000259" key="13">
    <source>
        <dbReference type="SMART" id="SM00831"/>
    </source>
</evidence>
<keyword evidence="6" id="KW-0547">Nucleotide-binding</keyword>
<dbReference type="InterPro" id="IPR008250">
    <property type="entry name" value="ATPase_P-typ_transduc_dom_A_sf"/>
</dbReference>
<evidence type="ECO:0000256" key="10">
    <source>
        <dbReference type="ARBA" id="ARBA00022989"/>
    </source>
</evidence>
<evidence type="ECO:0000313" key="15">
    <source>
        <dbReference type="Proteomes" id="UP000315647"/>
    </source>
</evidence>